<keyword evidence="6" id="KW-0808">Transferase</keyword>
<evidence type="ECO:0000313" key="21">
    <source>
        <dbReference type="Proteomes" id="UP000757435"/>
    </source>
</evidence>
<keyword evidence="12 19" id="KW-0472">Membrane</keyword>
<dbReference type="InterPro" id="IPR050321">
    <property type="entry name" value="Glycosyltr_2/OpgH_subfam"/>
</dbReference>
<dbReference type="SUPFAM" id="SSF53448">
    <property type="entry name" value="Nucleotide-diphospho-sugar transferases"/>
    <property type="match status" value="1"/>
</dbReference>
<evidence type="ECO:0000256" key="12">
    <source>
        <dbReference type="ARBA" id="ARBA00023136"/>
    </source>
</evidence>
<feature type="compositionally biased region" description="Low complexity" evidence="18">
    <location>
        <begin position="12"/>
        <end position="27"/>
    </location>
</feature>
<evidence type="ECO:0000256" key="7">
    <source>
        <dbReference type="ARBA" id="ARBA00022692"/>
    </source>
</evidence>
<keyword evidence="7 19" id="KW-0812">Transmembrane</keyword>
<evidence type="ECO:0000256" key="10">
    <source>
        <dbReference type="ARBA" id="ARBA00022989"/>
    </source>
</evidence>
<protein>
    <recommendedName>
        <fullName evidence="16">Beta-monoglucosyldiacylglycerol synthase</fullName>
        <ecNumber evidence="15">2.4.1.336</ecNumber>
    </recommendedName>
    <alternativeName>
        <fullName evidence="17">UDP-glucose:1,2-diacylglycerol 3-beta-D-glucosyltransferase</fullName>
    </alternativeName>
</protein>
<keyword evidence="9" id="KW-0460">Magnesium</keyword>
<dbReference type="FunFam" id="3.90.550.10:FF:000164">
    <property type="entry name" value="Beta-(1-3)-glucosyl transferase"/>
    <property type="match status" value="1"/>
</dbReference>
<evidence type="ECO:0000256" key="17">
    <source>
        <dbReference type="ARBA" id="ARBA00078564"/>
    </source>
</evidence>
<keyword evidence="13" id="KW-0119">Carbohydrate metabolism</keyword>
<evidence type="ECO:0000256" key="16">
    <source>
        <dbReference type="ARBA" id="ARBA00068721"/>
    </source>
</evidence>
<keyword evidence="5" id="KW-0328">Glycosyltransferase</keyword>
<dbReference type="GO" id="GO:0006071">
    <property type="term" value="P:glycerol metabolic process"/>
    <property type="evidence" value="ECO:0007669"/>
    <property type="project" value="UniProtKB-KW"/>
</dbReference>
<feature type="transmembrane region" description="Helical" evidence="19">
    <location>
        <begin position="399"/>
        <end position="417"/>
    </location>
</feature>
<feature type="compositionally biased region" description="Basic and acidic residues" evidence="18">
    <location>
        <begin position="1"/>
        <end position="10"/>
    </location>
</feature>
<evidence type="ECO:0000256" key="4">
    <source>
        <dbReference type="ARBA" id="ARBA00022516"/>
    </source>
</evidence>
<comment type="cofactor">
    <cofactor evidence="1">
        <name>Mg(2+)</name>
        <dbReference type="ChEBI" id="CHEBI:18420"/>
    </cofactor>
</comment>
<evidence type="ECO:0000256" key="18">
    <source>
        <dbReference type="SAM" id="MobiDB-lite"/>
    </source>
</evidence>
<evidence type="ECO:0000256" key="14">
    <source>
        <dbReference type="ARBA" id="ARBA00053004"/>
    </source>
</evidence>
<evidence type="ECO:0000256" key="8">
    <source>
        <dbReference type="ARBA" id="ARBA00022798"/>
    </source>
</evidence>
<keyword evidence="8" id="KW-0319">Glycerol metabolism</keyword>
<evidence type="ECO:0000256" key="9">
    <source>
        <dbReference type="ARBA" id="ARBA00022842"/>
    </source>
</evidence>
<keyword evidence="10 19" id="KW-1133">Transmembrane helix</keyword>
<comment type="subcellular location">
    <subcellularLocation>
        <location evidence="2">Membrane</location>
        <topology evidence="2">Multi-pass membrane protein</topology>
    </subcellularLocation>
</comment>
<dbReference type="CDD" id="cd06423">
    <property type="entry name" value="CESA_like"/>
    <property type="match status" value="1"/>
</dbReference>
<dbReference type="InterPro" id="IPR029044">
    <property type="entry name" value="Nucleotide-diphossugar_trans"/>
</dbReference>
<dbReference type="Gene3D" id="3.90.550.10">
    <property type="entry name" value="Spore Coat Polysaccharide Biosynthesis Protein SpsA, Chain A"/>
    <property type="match status" value="1"/>
</dbReference>
<dbReference type="Proteomes" id="UP000757435">
    <property type="component" value="Unassembled WGS sequence"/>
</dbReference>
<reference evidence="20" key="2">
    <citation type="journal article" date="2022" name="Microbiol. Resour. Announc.">
        <title>Metagenome Sequencing to Explore Phylogenomics of Terrestrial Cyanobacteria.</title>
        <authorList>
            <person name="Ward R.D."/>
            <person name="Stajich J.E."/>
            <person name="Johansen J.R."/>
            <person name="Huntemann M."/>
            <person name="Clum A."/>
            <person name="Foster B."/>
            <person name="Foster B."/>
            <person name="Roux S."/>
            <person name="Palaniappan K."/>
            <person name="Varghese N."/>
            <person name="Mukherjee S."/>
            <person name="Reddy T.B.K."/>
            <person name="Daum C."/>
            <person name="Copeland A."/>
            <person name="Chen I.A."/>
            <person name="Ivanova N.N."/>
            <person name="Kyrpides N.C."/>
            <person name="Shapiro N."/>
            <person name="Eloe-Fadrosh E.A."/>
            <person name="Pietrasiak N."/>
        </authorList>
    </citation>
    <scope>NUCLEOTIDE SEQUENCE</scope>
    <source>
        <strain evidence="20">UHER 2000/2452</strain>
    </source>
</reference>
<dbReference type="GO" id="GO:0016758">
    <property type="term" value="F:hexosyltransferase activity"/>
    <property type="evidence" value="ECO:0007669"/>
    <property type="project" value="TreeGrafter"/>
</dbReference>
<feature type="region of interest" description="Disordered" evidence="18">
    <location>
        <begin position="1"/>
        <end position="27"/>
    </location>
</feature>
<comment type="catalytic activity">
    <reaction evidence="14">
        <text>a 1,2-diacyl-sn-glycerol + UDP-alpha-D-glucose = a 1,2-diacyl-3-O-(beta-D-glucopyranosyl)-sn-glycerol + UDP + H(+)</text>
        <dbReference type="Rhea" id="RHEA:17285"/>
        <dbReference type="ChEBI" id="CHEBI:15378"/>
        <dbReference type="ChEBI" id="CHEBI:17815"/>
        <dbReference type="ChEBI" id="CHEBI:58223"/>
        <dbReference type="ChEBI" id="CHEBI:58885"/>
        <dbReference type="ChEBI" id="CHEBI:75799"/>
        <dbReference type="EC" id="2.4.1.336"/>
    </reaction>
</comment>
<evidence type="ECO:0000256" key="6">
    <source>
        <dbReference type="ARBA" id="ARBA00022679"/>
    </source>
</evidence>
<dbReference type="Pfam" id="PF13641">
    <property type="entry name" value="Glyco_tranf_2_3"/>
    <property type="match status" value="1"/>
</dbReference>
<sequence length="495" mass="55770">MPENSWRESDLSNDPLSNVPNSPLNSPINSSLRSEFLSDPESEIDNSPYLQGLEGRRRKAAIALTAIWSSTIALHLFAWGYWLVLGLTTVMGIHALRLIFARSLLPIDPLSGDPEDYPYVSLMVAAKNEEAVVRSLVQDLCNLDYPTSRYDFWIIDDASTDRTALLLDRLAQEYQQLNVVHRLPSSGGGKSGALNQVLPLTQGEIIAVFDADAHVPSNLLRQVVPMFQRSQLGAVQVRKAIANASTNLWTRGQEAEMALDSFIQQRRIALGGIGELRGNGQFVRRSALERCGGWNEETITDDLDLTLRLHLDQWDIDLLLHPAVGEEGVTRGIGLWHQRNRWAEGGYQRYLDYWRLIVRNRLGTRKTTDLFLFWLTQYALPTAAVPDFVMAIARSSSPMLLPVTSLTVTLSMLGMFVGMRRTRIVGQESRRKRIPLSVLMTLIHTLFGAFYMLHWMPVIASTTARMSIRPKRLKWVKTVHQGSNEVWLDVLPDEG</sequence>
<evidence type="ECO:0000256" key="15">
    <source>
        <dbReference type="ARBA" id="ARBA00066964"/>
    </source>
</evidence>
<evidence type="ECO:0000256" key="13">
    <source>
        <dbReference type="ARBA" id="ARBA00023277"/>
    </source>
</evidence>
<organism evidence="20 21">
    <name type="scientific">Drouetiella hepatica Uher 2000/2452</name>
    <dbReference type="NCBI Taxonomy" id="904376"/>
    <lineage>
        <taxon>Bacteria</taxon>
        <taxon>Bacillati</taxon>
        <taxon>Cyanobacteriota</taxon>
        <taxon>Cyanophyceae</taxon>
        <taxon>Oculatellales</taxon>
        <taxon>Oculatellaceae</taxon>
        <taxon>Drouetiella</taxon>
    </lineage>
</organism>
<feature type="transmembrane region" description="Helical" evidence="19">
    <location>
        <begin position="83"/>
        <end position="100"/>
    </location>
</feature>
<dbReference type="PANTHER" id="PTHR43867">
    <property type="entry name" value="CELLULOSE SYNTHASE CATALYTIC SUBUNIT A [UDP-FORMING]"/>
    <property type="match status" value="1"/>
</dbReference>
<accession>A0A951Q9D0</accession>
<feature type="transmembrane region" description="Helical" evidence="19">
    <location>
        <begin position="370"/>
        <end position="393"/>
    </location>
</feature>
<comment type="caution">
    <text evidence="20">The sequence shown here is derived from an EMBL/GenBank/DDBJ whole genome shotgun (WGS) entry which is preliminary data.</text>
</comment>
<name>A0A951Q9D0_9CYAN</name>
<evidence type="ECO:0000256" key="5">
    <source>
        <dbReference type="ARBA" id="ARBA00022676"/>
    </source>
</evidence>
<proteinExistence type="inferred from homology"/>
<evidence type="ECO:0000313" key="20">
    <source>
        <dbReference type="EMBL" id="MBW4658571.1"/>
    </source>
</evidence>
<keyword evidence="11" id="KW-0443">Lipid metabolism</keyword>
<reference evidence="20" key="1">
    <citation type="submission" date="2021-05" db="EMBL/GenBank/DDBJ databases">
        <authorList>
            <person name="Pietrasiak N."/>
            <person name="Ward R."/>
            <person name="Stajich J.E."/>
            <person name="Kurbessoian T."/>
        </authorList>
    </citation>
    <scope>NUCLEOTIDE SEQUENCE</scope>
    <source>
        <strain evidence="20">UHER 2000/2452</strain>
    </source>
</reference>
<dbReference type="EMBL" id="JAHHHD010000006">
    <property type="protein sequence ID" value="MBW4658571.1"/>
    <property type="molecule type" value="Genomic_DNA"/>
</dbReference>
<keyword evidence="4" id="KW-0444">Lipid biosynthesis</keyword>
<gene>
    <name evidence="20" type="ORF">KME15_07845</name>
</gene>
<dbReference type="EC" id="2.4.1.336" evidence="15"/>
<dbReference type="GO" id="GO:0046467">
    <property type="term" value="P:membrane lipid biosynthetic process"/>
    <property type="evidence" value="ECO:0007669"/>
    <property type="project" value="UniProtKB-ARBA"/>
</dbReference>
<evidence type="ECO:0000256" key="1">
    <source>
        <dbReference type="ARBA" id="ARBA00001946"/>
    </source>
</evidence>
<dbReference type="PANTHER" id="PTHR43867:SF2">
    <property type="entry name" value="CELLULOSE SYNTHASE CATALYTIC SUBUNIT A [UDP-FORMING]"/>
    <property type="match status" value="1"/>
</dbReference>
<dbReference type="GO" id="GO:0005886">
    <property type="term" value="C:plasma membrane"/>
    <property type="evidence" value="ECO:0007669"/>
    <property type="project" value="TreeGrafter"/>
</dbReference>
<evidence type="ECO:0000256" key="19">
    <source>
        <dbReference type="SAM" id="Phobius"/>
    </source>
</evidence>
<comment type="similarity">
    <text evidence="3">Belongs to the glycosyltransferase 2 family.</text>
</comment>
<evidence type="ECO:0000256" key="2">
    <source>
        <dbReference type="ARBA" id="ARBA00004141"/>
    </source>
</evidence>
<evidence type="ECO:0000256" key="3">
    <source>
        <dbReference type="ARBA" id="ARBA00006739"/>
    </source>
</evidence>
<feature type="transmembrane region" description="Helical" evidence="19">
    <location>
        <begin position="438"/>
        <end position="456"/>
    </location>
</feature>
<dbReference type="AlphaFoldDB" id="A0A951Q9D0"/>
<evidence type="ECO:0000256" key="11">
    <source>
        <dbReference type="ARBA" id="ARBA00023098"/>
    </source>
</evidence>